<proteinExistence type="predicted"/>
<protein>
    <submittedName>
        <fullName evidence="1">Unnamed protein product</fullName>
    </submittedName>
</protein>
<reference evidence="1" key="1">
    <citation type="submission" date="2023-04" db="EMBL/GenBank/DDBJ databases">
        <title>Ambrosiozyma monospora NBRC 10751.</title>
        <authorList>
            <person name="Ichikawa N."/>
            <person name="Sato H."/>
            <person name="Tonouchi N."/>
        </authorList>
    </citation>
    <scope>NUCLEOTIDE SEQUENCE</scope>
    <source>
        <strain evidence="1">NBRC 10751</strain>
    </source>
</reference>
<comment type="caution">
    <text evidence="1">The sequence shown here is derived from an EMBL/GenBank/DDBJ whole genome shotgun (WGS) entry which is preliminary data.</text>
</comment>
<sequence>MQLICPFQPKCQTKIIKFESDKPTHKLITKETTIPFLSPSNSSSDSSSSQTSNLSFHKAGMWDFDNIGVSRPIPPSSSSSTSKDPVEEILELQDEQTTSIQKFKVVRYLTCGECDRGALGFVGVSVGDNDVAEDGSKQKVDEMTYFVCVDSCFVDLGGKKVESVVN</sequence>
<name>A0ACB5SYX8_AMBMO</name>
<evidence type="ECO:0000313" key="2">
    <source>
        <dbReference type="Proteomes" id="UP001165064"/>
    </source>
</evidence>
<gene>
    <name evidence="1" type="ORF">Amon02_000279900</name>
</gene>
<evidence type="ECO:0000313" key="1">
    <source>
        <dbReference type="EMBL" id="GME76866.1"/>
    </source>
</evidence>
<organism evidence="1 2">
    <name type="scientific">Ambrosiozyma monospora</name>
    <name type="common">Yeast</name>
    <name type="synonym">Endomycopsis monosporus</name>
    <dbReference type="NCBI Taxonomy" id="43982"/>
    <lineage>
        <taxon>Eukaryota</taxon>
        <taxon>Fungi</taxon>
        <taxon>Dikarya</taxon>
        <taxon>Ascomycota</taxon>
        <taxon>Saccharomycotina</taxon>
        <taxon>Pichiomycetes</taxon>
        <taxon>Pichiales</taxon>
        <taxon>Pichiaceae</taxon>
        <taxon>Ambrosiozyma</taxon>
    </lineage>
</organism>
<dbReference type="EMBL" id="BSXS01001664">
    <property type="protein sequence ID" value="GME76866.1"/>
    <property type="molecule type" value="Genomic_DNA"/>
</dbReference>
<accession>A0ACB5SYX8</accession>
<keyword evidence="2" id="KW-1185">Reference proteome</keyword>
<dbReference type="Proteomes" id="UP001165064">
    <property type="component" value="Unassembled WGS sequence"/>
</dbReference>